<dbReference type="Proteomes" id="UP000284676">
    <property type="component" value="Unassembled WGS sequence"/>
</dbReference>
<evidence type="ECO:0000256" key="1">
    <source>
        <dbReference type="SAM" id="Coils"/>
    </source>
</evidence>
<comment type="caution">
    <text evidence="2">The sequence shown here is derived from an EMBL/GenBank/DDBJ whole genome shotgun (WGS) entry which is preliminary data.</text>
</comment>
<dbReference type="RefSeq" id="WP_118233888.1">
    <property type="nucleotide sequence ID" value="NZ_QRHL01000001.1"/>
</dbReference>
<keyword evidence="1" id="KW-0175">Coiled coil</keyword>
<dbReference type="AlphaFoldDB" id="A0A414Q2I1"/>
<gene>
    <name evidence="2" type="ORF">DW663_01065</name>
</gene>
<evidence type="ECO:0000313" key="2">
    <source>
        <dbReference type="EMBL" id="RHF75010.1"/>
    </source>
</evidence>
<organism evidence="2 3">
    <name type="scientific">Fusobacterium mortiferum</name>
    <dbReference type="NCBI Taxonomy" id="850"/>
    <lineage>
        <taxon>Bacteria</taxon>
        <taxon>Fusobacteriati</taxon>
        <taxon>Fusobacteriota</taxon>
        <taxon>Fusobacteriia</taxon>
        <taxon>Fusobacteriales</taxon>
        <taxon>Fusobacteriaceae</taxon>
        <taxon>Fusobacterium</taxon>
    </lineage>
</organism>
<reference evidence="2 3" key="1">
    <citation type="submission" date="2018-08" db="EMBL/GenBank/DDBJ databases">
        <title>A genome reference for cultivated species of the human gut microbiota.</title>
        <authorList>
            <person name="Zou Y."/>
            <person name="Xue W."/>
            <person name="Luo G."/>
        </authorList>
    </citation>
    <scope>NUCLEOTIDE SEQUENCE [LARGE SCALE GENOMIC DNA]</scope>
    <source>
        <strain evidence="2 3">AM25-1</strain>
    </source>
</reference>
<protein>
    <submittedName>
        <fullName evidence="2">Uncharacterized protein</fullName>
    </submittedName>
</protein>
<sequence>MLRFYTKEKISKEVHTINLSRAEAELILEGNLFKDCPQYNDGNVVIIERDTEMAFPIWDGVELREMTREEQIKDLGMENLLLDGEYLSEGEIIVVKKPLNLIRPAWNRETHEWYETMTKEELLEKRATKILEYSKLENEKNVLEGSKFSTTEEIQLITEKMAELESEINQLAEQIEIL</sequence>
<evidence type="ECO:0000313" key="3">
    <source>
        <dbReference type="Proteomes" id="UP000284676"/>
    </source>
</evidence>
<dbReference type="EMBL" id="QRHL01000001">
    <property type="protein sequence ID" value="RHF75010.1"/>
    <property type="molecule type" value="Genomic_DNA"/>
</dbReference>
<accession>A0A414Q2I1</accession>
<feature type="coiled-coil region" evidence="1">
    <location>
        <begin position="119"/>
        <end position="174"/>
    </location>
</feature>
<name>A0A414Q2I1_FUSMR</name>
<proteinExistence type="predicted"/>